<name>A0A926XVD7_9BACT</name>
<evidence type="ECO:0000256" key="1">
    <source>
        <dbReference type="SAM" id="SignalP"/>
    </source>
</evidence>
<evidence type="ECO:0008006" key="4">
    <source>
        <dbReference type="Google" id="ProtNLM"/>
    </source>
</evidence>
<dbReference type="AlphaFoldDB" id="A0A926XVD7"/>
<keyword evidence="3" id="KW-1185">Reference proteome</keyword>
<comment type="caution">
    <text evidence="2">The sequence shown here is derived from an EMBL/GenBank/DDBJ whole genome shotgun (WGS) entry which is preliminary data.</text>
</comment>
<organism evidence="2 3">
    <name type="scientific">Spirosoma profusum</name>
    <dbReference type="NCBI Taxonomy" id="2771354"/>
    <lineage>
        <taxon>Bacteria</taxon>
        <taxon>Pseudomonadati</taxon>
        <taxon>Bacteroidota</taxon>
        <taxon>Cytophagia</taxon>
        <taxon>Cytophagales</taxon>
        <taxon>Cytophagaceae</taxon>
        <taxon>Spirosoma</taxon>
    </lineage>
</organism>
<keyword evidence="1" id="KW-0732">Signal</keyword>
<feature type="signal peptide" evidence="1">
    <location>
        <begin position="1"/>
        <end position="26"/>
    </location>
</feature>
<dbReference type="Proteomes" id="UP000598820">
    <property type="component" value="Unassembled WGS sequence"/>
</dbReference>
<reference evidence="2" key="1">
    <citation type="submission" date="2020-09" db="EMBL/GenBank/DDBJ databases">
        <authorList>
            <person name="Kim M.K."/>
        </authorList>
    </citation>
    <scope>NUCLEOTIDE SEQUENCE</scope>
    <source>
        <strain evidence="2">BT702</strain>
    </source>
</reference>
<gene>
    <name evidence="2" type="ORF">IC229_07985</name>
</gene>
<evidence type="ECO:0000313" key="3">
    <source>
        <dbReference type="Proteomes" id="UP000598820"/>
    </source>
</evidence>
<dbReference type="EMBL" id="JACWZY010000005">
    <property type="protein sequence ID" value="MBD2700570.1"/>
    <property type="molecule type" value="Genomic_DNA"/>
</dbReference>
<accession>A0A926XVD7</accession>
<feature type="chain" id="PRO_5037739582" description="T9SS type A sorting domain-containing protein" evidence="1">
    <location>
        <begin position="27"/>
        <end position="137"/>
    </location>
</feature>
<dbReference type="RefSeq" id="WP_190886434.1">
    <property type="nucleotide sequence ID" value="NZ_JACWZY010000005.1"/>
</dbReference>
<protein>
    <recommendedName>
        <fullName evidence="4">T9SS type A sorting domain-containing protein</fullName>
    </recommendedName>
</protein>
<evidence type="ECO:0000313" key="2">
    <source>
        <dbReference type="EMBL" id="MBD2700570.1"/>
    </source>
</evidence>
<sequence>MKTTFKMLASVLLLALTVSVSSPTLADDGQSQKKVFAAAVFPAADMTKMWFYLEKYKSENKVSLELIGQRGEVLYQETVLGKNSKRNTCRQQFDMSQLTDGNYTFRITAGTQVEEYTFKLSTPQEVKPAPSRHIAIK</sequence>
<proteinExistence type="predicted"/>